<keyword evidence="1" id="KW-0456">Lyase</keyword>
<evidence type="ECO:0000259" key="2">
    <source>
        <dbReference type="Pfam" id="PF04909"/>
    </source>
</evidence>
<proteinExistence type="predicted"/>
<reference evidence="3 4" key="1">
    <citation type="journal article" date="2019" name="Environ. Microbiol.">
        <title>Species interactions and distinct microbial communities in high Arctic permafrost affected cryosols are associated with the CH4 and CO2 gas fluxes.</title>
        <authorList>
            <person name="Altshuler I."/>
            <person name="Hamel J."/>
            <person name="Turney S."/>
            <person name="Magnuson E."/>
            <person name="Levesque R."/>
            <person name="Greer C."/>
            <person name="Whyte L.G."/>
        </authorList>
    </citation>
    <scope>NUCLEOTIDE SEQUENCE [LARGE SCALE GENOMIC DNA]</scope>
    <source>
        <strain evidence="3 4">S9.3B</strain>
    </source>
</reference>
<gene>
    <name evidence="3" type="ORF">EAH89_27040</name>
</gene>
<protein>
    <submittedName>
        <fullName evidence="3">Amidohydrolase</fullName>
    </submittedName>
</protein>
<keyword evidence="4" id="KW-1185">Reference proteome</keyword>
<evidence type="ECO:0000313" key="4">
    <source>
        <dbReference type="Proteomes" id="UP000317078"/>
    </source>
</evidence>
<dbReference type="AlphaFoldDB" id="A0A502F4K4"/>
<comment type="caution">
    <text evidence="3">The sequence shown here is derived from an EMBL/GenBank/DDBJ whole genome shotgun (WGS) entry which is preliminary data.</text>
</comment>
<evidence type="ECO:0000313" key="3">
    <source>
        <dbReference type="EMBL" id="TPG44787.1"/>
    </source>
</evidence>
<dbReference type="EMBL" id="RCZP01000051">
    <property type="protein sequence ID" value="TPG44787.1"/>
    <property type="molecule type" value="Genomic_DNA"/>
</dbReference>
<dbReference type="GO" id="GO:0005737">
    <property type="term" value="C:cytoplasm"/>
    <property type="evidence" value="ECO:0007669"/>
    <property type="project" value="TreeGrafter"/>
</dbReference>
<name>A0A502F4K4_9PROT</name>
<dbReference type="InterPro" id="IPR032465">
    <property type="entry name" value="ACMSD"/>
</dbReference>
<dbReference type="GO" id="GO:0016831">
    <property type="term" value="F:carboxy-lyase activity"/>
    <property type="evidence" value="ECO:0007669"/>
    <property type="project" value="InterPro"/>
</dbReference>
<feature type="domain" description="Amidohydrolase-related" evidence="2">
    <location>
        <begin position="4"/>
        <end position="337"/>
    </location>
</feature>
<accession>A0A502F4K4</accession>
<dbReference type="Proteomes" id="UP000317078">
    <property type="component" value="Unassembled WGS sequence"/>
</dbReference>
<keyword evidence="3" id="KW-0378">Hydrolase</keyword>
<evidence type="ECO:0000256" key="1">
    <source>
        <dbReference type="ARBA" id="ARBA00023239"/>
    </source>
</evidence>
<dbReference type="SUPFAM" id="SSF51556">
    <property type="entry name" value="Metallo-dependent hydrolases"/>
    <property type="match status" value="1"/>
</dbReference>
<dbReference type="InterPro" id="IPR006680">
    <property type="entry name" value="Amidohydro-rel"/>
</dbReference>
<dbReference type="Gene3D" id="3.20.20.140">
    <property type="entry name" value="Metal-dependent hydrolases"/>
    <property type="match status" value="1"/>
</dbReference>
<dbReference type="OrthoDB" id="149172at2"/>
<dbReference type="Pfam" id="PF04909">
    <property type="entry name" value="Amidohydro_2"/>
    <property type="match status" value="1"/>
</dbReference>
<organism evidence="3 4">
    <name type="scientific">Muricoccus nepalensis</name>
    <dbReference type="NCBI Taxonomy" id="1854500"/>
    <lineage>
        <taxon>Bacteria</taxon>
        <taxon>Pseudomonadati</taxon>
        <taxon>Pseudomonadota</taxon>
        <taxon>Alphaproteobacteria</taxon>
        <taxon>Acetobacterales</taxon>
        <taxon>Roseomonadaceae</taxon>
        <taxon>Muricoccus</taxon>
    </lineage>
</organism>
<dbReference type="RefSeq" id="WP_140886837.1">
    <property type="nucleotide sequence ID" value="NZ_RCZP01000051.1"/>
</dbReference>
<dbReference type="GO" id="GO:0016787">
    <property type="term" value="F:hydrolase activity"/>
    <property type="evidence" value="ECO:0007669"/>
    <property type="project" value="UniProtKB-KW"/>
</dbReference>
<dbReference type="PANTHER" id="PTHR21240:SF28">
    <property type="entry name" value="ISO-OROTATE DECARBOXYLASE (EUROFUNG)"/>
    <property type="match status" value="1"/>
</dbReference>
<dbReference type="PANTHER" id="PTHR21240">
    <property type="entry name" value="2-AMINO-3-CARBOXYLMUCONATE-6-SEMIALDEHYDE DECARBOXYLASE"/>
    <property type="match status" value="1"/>
</dbReference>
<dbReference type="InterPro" id="IPR032466">
    <property type="entry name" value="Metal_Hydrolase"/>
</dbReference>
<sequence>MRYVDAFCHFFPKALWDRILTLEGAGAGIGSRMRGIPAIYDLDERFRVMDGFRQHDYTQVISLGMPPLEQLGPPAVSVELARLANDGLAELVSRHPDRFAGYVASLPMNDPEAAAREAERAFRDLGANGLQIHSNINGAPLDEARFFPVFEMAAKHGKPVCLHPSRGNEVTDYVTEPKSKYEIWWTFGWPYETSAAMARLVFGGVMDRLPDLKILAHHLGAMVPYFEGRVGPGWDQLGKRTTDEDLSGVLAGLKKRPLDYFKAMHADSAVFGSRAATVCGLEFYGADKVLFASDCPFDPERGPGYIRETIKVLESIDMPEEDRLKINHRNAESFFGLRPGGAGR</sequence>
<dbReference type="GO" id="GO:0019748">
    <property type="term" value="P:secondary metabolic process"/>
    <property type="evidence" value="ECO:0007669"/>
    <property type="project" value="TreeGrafter"/>
</dbReference>